<keyword evidence="1" id="KW-0732">Signal</keyword>
<dbReference type="GeneID" id="69514494"/>
<dbReference type="RefSeq" id="WP_117854231.1">
    <property type="nucleotide sequence ID" value="NZ_JACOOT010000024.1"/>
</dbReference>
<evidence type="ECO:0000256" key="1">
    <source>
        <dbReference type="SAM" id="SignalP"/>
    </source>
</evidence>
<organism evidence="3 4">
    <name type="scientific">Blautia segnis</name>
    <dbReference type="NCBI Taxonomy" id="2763030"/>
    <lineage>
        <taxon>Bacteria</taxon>
        <taxon>Bacillati</taxon>
        <taxon>Bacillota</taxon>
        <taxon>Clostridia</taxon>
        <taxon>Lachnospirales</taxon>
        <taxon>Lachnospiraceae</taxon>
        <taxon>Blautia</taxon>
    </lineage>
</organism>
<proteinExistence type="predicted"/>
<comment type="caution">
    <text evidence="3">The sequence shown here is derived from an EMBL/GenBank/DDBJ whole genome shotgun (WGS) entry which is preliminary data.</text>
</comment>
<reference evidence="3 4" key="1">
    <citation type="submission" date="2020-08" db="EMBL/GenBank/DDBJ databases">
        <title>Genome public.</title>
        <authorList>
            <person name="Liu C."/>
            <person name="Sun Q."/>
        </authorList>
    </citation>
    <scope>NUCLEOTIDE SEQUENCE [LARGE SCALE GENOMIC DNA]</scope>
    <source>
        <strain evidence="3 4">BX17</strain>
    </source>
</reference>
<keyword evidence="4" id="KW-1185">Reference proteome</keyword>
<protein>
    <submittedName>
        <fullName evidence="3">ABC transporter substrate-binding protein</fullName>
    </submittedName>
</protein>
<dbReference type="InterPro" id="IPR022627">
    <property type="entry name" value="DUF3502"/>
</dbReference>
<evidence type="ECO:0000313" key="3">
    <source>
        <dbReference type="EMBL" id="MBC5651537.1"/>
    </source>
</evidence>
<accession>A0A8I0AF69</accession>
<gene>
    <name evidence="3" type="ORF">H8S54_10510</name>
</gene>
<name>A0A8I0AF69_9FIRM</name>
<dbReference type="Proteomes" id="UP000652847">
    <property type="component" value="Unassembled WGS sequence"/>
</dbReference>
<dbReference type="Gene3D" id="3.40.190.10">
    <property type="entry name" value="Periplasmic binding protein-like II"/>
    <property type="match status" value="2"/>
</dbReference>
<feature type="signal peptide" evidence="1">
    <location>
        <begin position="1"/>
        <end position="23"/>
    </location>
</feature>
<dbReference type="SUPFAM" id="SSF53850">
    <property type="entry name" value="Periplasmic binding protein-like II"/>
    <property type="match status" value="1"/>
</dbReference>
<feature type="domain" description="DUF3502" evidence="2">
    <location>
        <begin position="410"/>
        <end position="477"/>
    </location>
</feature>
<dbReference type="EMBL" id="JACOOT010000024">
    <property type="protein sequence ID" value="MBC5651537.1"/>
    <property type="molecule type" value="Genomic_DNA"/>
</dbReference>
<dbReference type="Pfam" id="PF12010">
    <property type="entry name" value="DUF3502"/>
    <property type="match status" value="1"/>
</dbReference>
<dbReference type="PANTHER" id="PTHR43649">
    <property type="entry name" value="ARABINOSE-BINDING PROTEIN-RELATED"/>
    <property type="match status" value="1"/>
</dbReference>
<evidence type="ECO:0000259" key="2">
    <source>
        <dbReference type="Pfam" id="PF12010"/>
    </source>
</evidence>
<evidence type="ECO:0000313" key="4">
    <source>
        <dbReference type="Proteomes" id="UP000652847"/>
    </source>
</evidence>
<feature type="chain" id="PRO_5039104372" evidence="1">
    <location>
        <begin position="24"/>
        <end position="480"/>
    </location>
</feature>
<dbReference type="PANTHER" id="PTHR43649:SF17">
    <property type="entry name" value="ABC TRANSPORTER SOLUTE BINDING PROTEIN-SUGAR TRANSPORT"/>
    <property type="match status" value="1"/>
</dbReference>
<dbReference type="AlphaFoldDB" id="A0A8I0AF69"/>
<sequence>MKRKKMMAAVLAALMTCSAFTPAVAVKADDDVVKLKIWVFGEGSTEECEKVSEALSEITREKIGAEVEIYQTIDTEKLNLAMTSGEKLDLVCAHNLDRSGLVSSGMLLPLDDLYTEYAPDAAAMVKEEDTKALYFDDQMYFLPSNGDKARASGVMMRKDILDELGINADDIKGMDDFHDVLVKVKENYPDLYPLVPSWVGGGMQKTFHIDDIYNGLVVLENGFDPSDTTITSQYETQEWKDFCNYMYQWNQEGLLMPDAATSTDNSPMSTVGFADYENLIPGKEADFSKGNGHEFVSAQFVEPLKDTERNKGIWCIPAGCEYPEKAMELWNLLYSDKEVATMAAYGIEGVNYEWVEEGSVVKIPDGVKDTYTTYEWAWPNLNILPVFEGKDPAVRQELEEFNDSAARATSLGFVLDTSTIMNEITACNNVKQKYETPLQWGALDPEEAIPEFIEELEAAGLRTIHEEAQRQLDEYLAKQK</sequence>
<dbReference type="InterPro" id="IPR050490">
    <property type="entry name" value="Bact_solute-bd_prot1"/>
</dbReference>